<accession>A0A1R3I6C6</accession>
<dbReference type="STRING" id="93759.A0A1R3I6C6"/>
<protein>
    <submittedName>
        <fullName evidence="1">Uncharacterized protein</fullName>
    </submittedName>
</protein>
<reference evidence="2" key="1">
    <citation type="submission" date="2013-09" db="EMBL/GenBank/DDBJ databases">
        <title>Corchorus olitorius genome sequencing.</title>
        <authorList>
            <person name="Alam M."/>
            <person name="Haque M.S."/>
            <person name="Islam M.S."/>
            <person name="Emdad E.M."/>
            <person name="Islam M.M."/>
            <person name="Ahmed B."/>
            <person name="Halim A."/>
            <person name="Hossen Q.M.M."/>
            <person name="Hossain M.Z."/>
            <person name="Ahmed R."/>
            <person name="Khan M.M."/>
            <person name="Islam R."/>
            <person name="Rashid M.M."/>
            <person name="Khan S.A."/>
            <person name="Rahman M.S."/>
            <person name="Alam M."/>
            <person name="Yahiya A.S."/>
            <person name="Khan M.S."/>
            <person name="Azam M.S."/>
            <person name="Haque T."/>
            <person name="Lashkar M.Z.H."/>
            <person name="Akhand A.I."/>
            <person name="Morshed G."/>
            <person name="Roy S."/>
            <person name="Uddin K.S."/>
            <person name="Rabeya T."/>
            <person name="Hossain A.S."/>
            <person name="Chowdhury A."/>
            <person name="Snigdha A.R."/>
            <person name="Mortoza M.S."/>
            <person name="Matin S.A."/>
            <person name="Hoque S.M.E."/>
            <person name="Islam M.K."/>
            <person name="Roy D.K."/>
            <person name="Haider R."/>
            <person name="Moosa M.M."/>
            <person name="Elias S.M."/>
            <person name="Hasan A.M."/>
            <person name="Jahan S."/>
            <person name="Shafiuddin M."/>
            <person name="Mahmood N."/>
            <person name="Shommy N.S."/>
        </authorList>
    </citation>
    <scope>NUCLEOTIDE SEQUENCE [LARGE SCALE GENOMIC DNA]</scope>
    <source>
        <strain evidence="2">cv. O-4</strain>
    </source>
</reference>
<keyword evidence="2" id="KW-1185">Reference proteome</keyword>
<dbReference type="EMBL" id="AWUE01018822">
    <property type="protein sequence ID" value="OMO78071.1"/>
    <property type="molecule type" value="Genomic_DNA"/>
</dbReference>
<name>A0A1R3I6C6_9ROSI</name>
<dbReference type="AlphaFoldDB" id="A0A1R3I6C6"/>
<comment type="caution">
    <text evidence="1">The sequence shown here is derived from an EMBL/GenBank/DDBJ whole genome shotgun (WGS) entry which is preliminary data.</text>
</comment>
<evidence type="ECO:0000313" key="2">
    <source>
        <dbReference type="Proteomes" id="UP000187203"/>
    </source>
</evidence>
<evidence type="ECO:0000313" key="1">
    <source>
        <dbReference type="EMBL" id="OMO78071.1"/>
    </source>
</evidence>
<sequence length="121" mass="13638">MYGGGGDGDAGVETYRHMEEVVKGMVVVETCKCMEVVGMEMEEVVTYRHMEEEVMEMEVEGTCRHKEEVVKVMVVVETCKCMEVVGMEMEEVETCIHKVEVGKAPVAALEKMLLKYQIPLL</sequence>
<dbReference type="Proteomes" id="UP000187203">
    <property type="component" value="Unassembled WGS sequence"/>
</dbReference>
<organism evidence="1 2">
    <name type="scientific">Corchorus olitorius</name>
    <dbReference type="NCBI Taxonomy" id="93759"/>
    <lineage>
        <taxon>Eukaryota</taxon>
        <taxon>Viridiplantae</taxon>
        <taxon>Streptophyta</taxon>
        <taxon>Embryophyta</taxon>
        <taxon>Tracheophyta</taxon>
        <taxon>Spermatophyta</taxon>
        <taxon>Magnoliopsida</taxon>
        <taxon>eudicotyledons</taxon>
        <taxon>Gunneridae</taxon>
        <taxon>Pentapetalae</taxon>
        <taxon>rosids</taxon>
        <taxon>malvids</taxon>
        <taxon>Malvales</taxon>
        <taxon>Malvaceae</taxon>
        <taxon>Grewioideae</taxon>
        <taxon>Apeibeae</taxon>
        <taxon>Corchorus</taxon>
    </lineage>
</organism>
<proteinExistence type="predicted"/>
<gene>
    <name evidence="1" type="ORF">COLO4_24858</name>
</gene>